<evidence type="ECO:0008006" key="2">
    <source>
        <dbReference type="Google" id="ProtNLM"/>
    </source>
</evidence>
<dbReference type="InterPro" id="IPR016193">
    <property type="entry name" value="Cytidine_deaminase-like"/>
</dbReference>
<dbReference type="SUPFAM" id="SSF53927">
    <property type="entry name" value="Cytidine deaminase-like"/>
    <property type="match status" value="1"/>
</dbReference>
<dbReference type="PANTHER" id="PTHR11692">
    <property type="entry name" value="BIFUNCTIONAL PURINE BIOSYNTHESIS PROTEIN PURH"/>
    <property type="match status" value="1"/>
</dbReference>
<dbReference type="GO" id="GO:0006189">
    <property type="term" value="P:'de novo' IMP biosynthetic process"/>
    <property type="evidence" value="ECO:0007669"/>
    <property type="project" value="TreeGrafter"/>
</dbReference>
<dbReference type="NCBIfam" id="NF005492">
    <property type="entry name" value="PRK07106.1"/>
    <property type="match status" value="1"/>
</dbReference>
<organism evidence="1">
    <name type="scientific">marine metagenome</name>
    <dbReference type="NCBI Taxonomy" id="408172"/>
    <lineage>
        <taxon>unclassified sequences</taxon>
        <taxon>metagenomes</taxon>
        <taxon>ecological metagenomes</taxon>
    </lineage>
</organism>
<dbReference type="Gene3D" id="3.40.140.20">
    <property type="match status" value="2"/>
</dbReference>
<accession>A0A382IZX1</accession>
<dbReference type="FunFam" id="3.40.140.20:FF:000003">
    <property type="entry name" value="Bifunctional purine biosynthesis protein"/>
    <property type="match status" value="1"/>
</dbReference>
<reference evidence="1" key="1">
    <citation type="submission" date="2018-05" db="EMBL/GenBank/DDBJ databases">
        <authorList>
            <person name="Lanie J.A."/>
            <person name="Ng W.-L."/>
            <person name="Kazmierczak K.M."/>
            <person name="Andrzejewski T.M."/>
            <person name="Davidsen T.M."/>
            <person name="Wayne K.J."/>
            <person name="Tettelin H."/>
            <person name="Glass J.I."/>
            <person name="Rusch D."/>
            <person name="Podicherti R."/>
            <person name="Tsui H.-C.T."/>
            <person name="Winkler M.E."/>
        </authorList>
    </citation>
    <scope>NUCLEOTIDE SEQUENCE</scope>
</reference>
<gene>
    <name evidence="1" type="ORF">METZ01_LOCUS257237</name>
</gene>
<protein>
    <recommendedName>
        <fullName evidence="2">MGS-like domain-containing protein</fullName>
    </recommendedName>
</protein>
<name>A0A382IZX1_9ZZZZ</name>
<dbReference type="InterPro" id="IPR002695">
    <property type="entry name" value="PurH-like"/>
</dbReference>
<proteinExistence type="predicted"/>
<dbReference type="GO" id="GO:0005829">
    <property type="term" value="C:cytosol"/>
    <property type="evidence" value="ECO:0007669"/>
    <property type="project" value="TreeGrafter"/>
</dbReference>
<dbReference type="GO" id="GO:0004643">
    <property type="term" value="F:phosphoribosylaminoimidazolecarboxamide formyltransferase activity"/>
    <property type="evidence" value="ECO:0007669"/>
    <property type="project" value="InterPro"/>
</dbReference>
<dbReference type="Pfam" id="PF01808">
    <property type="entry name" value="AICARFT_IMPCHas"/>
    <property type="match status" value="1"/>
</dbReference>
<feature type="non-terminal residue" evidence="1">
    <location>
        <position position="332"/>
    </location>
</feature>
<dbReference type="EMBL" id="UINC01070323">
    <property type="protein sequence ID" value="SVC04383.1"/>
    <property type="molecule type" value="Genomic_DNA"/>
</dbReference>
<evidence type="ECO:0000313" key="1">
    <source>
        <dbReference type="EMBL" id="SVC04383.1"/>
    </source>
</evidence>
<dbReference type="GO" id="GO:0003937">
    <property type="term" value="F:IMP cyclohydrolase activity"/>
    <property type="evidence" value="ECO:0007669"/>
    <property type="project" value="InterPro"/>
</dbReference>
<sequence length="332" mass="37038">MDLTLKYGCNPHQTPSRIILPDPSPLQVLNGSPGYINILDAFGAWQLARELRQSTGLPAAASFKHNSPAGAAIARPLTDGFLKSQYLPKRDYSPVALAYIRARGGDRMCSFGDVAAVSDTVDGSLARVLRREATDLIIAPGYEPEALEILKQKKGGAYLVIQMDPDFAPPELEQREIFGFTLEQRRNHMLFERDHFRNPVTEKTDLSEGAVETLMVATIALKYTQSNSVCVAYDGQVIGMGAGQQSRIHCTRLACDKADKWFLQQHPKTLDLPFKEDLKRVEKVNVVDQYLLWDQLADHEVDVMLESLTESPEPVSVDERCTWGAEFEEICL</sequence>
<dbReference type="PANTHER" id="PTHR11692:SF0">
    <property type="entry name" value="BIFUNCTIONAL PURINE BIOSYNTHESIS PROTEIN ATIC"/>
    <property type="match status" value="1"/>
</dbReference>
<dbReference type="SMART" id="SM00798">
    <property type="entry name" value="AICARFT_IMPCHas"/>
    <property type="match status" value="1"/>
</dbReference>
<dbReference type="InterPro" id="IPR024051">
    <property type="entry name" value="AICAR_Tfase_dup_dom_sf"/>
</dbReference>
<dbReference type="AlphaFoldDB" id="A0A382IZX1"/>